<protein>
    <submittedName>
        <fullName evidence="2">Uncharacterized protein</fullName>
    </submittedName>
</protein>
<organism evidence="2 3">
    <name type="scientific">Corchorus capsularis</name>
    <name type="common">Jute</name>
    <dbReference type="NCBI Taxonomy" id="210143"/>
    <lineage>
        <taxon>Eukaryota</taxon>
        <taxon>Viridiplantae</taxon>
        <taxon>Streptophyta</taxon>
        <taxon>Embryophyta</taxon>
        <taxon>Tracheophyta</taxon>
        <taxon>Spermatophyta</taxon>
        <taxon>Magnoliopsida</taxon>
        <taxon>eudicotyledons</taxon>
        <taxon>Gunneridae</taxon>
        <taxon>Pentapetalae</taxon>
        <taxon>rosids</taxon>
        <taxon>malvids</taxon>
        <taxon>Malvales</taxon>
        <taxon>Malvaceae</taxon>
        <taxon>Grewioideae</taxon>
        <taxon>Apeibeae</taxon>
        <taxon>Corchorus</taxon>
    </lineage>
</organism>
<proteinExistence type="predicted"/>
<dbReference type="Gramene" id="OMO51924">
    <property type="protein sequence ID" value="OMO51924"/>
    <property type="gene ID" value="CCACVL1_29501"/>
</dbReference>
<name>A0A1R3G1I5_COCAP</name>
<evidence type="ECO:0000256" key="1">
    <source>
        <dbReference type="SAM" id="MobiDB-lite"/>
    </source>
</evidence>
<accession>A0A1R3G1I5</accession>
<feature type="compositionally biased region" description="Polar residues" evidence="1">
    <location>
        <begin position="1"/>
        <end position="10"/>
    </location>
</feature>
<comment type="caution">
    <text evidence="2">The sequence shown here is derived from an EMBL/GenBank/DDBJ whole genome shotgun (WGS) entry which is preliminary data.</text>
</comment>
<gene>
    <name evidence="2" type="ORF">CCACVL1_29501</name>
</gene>
<dbReference type="Proteomes" id="UP000188268">
    <property type="component" value="Unassembled WGS sequence"/>
</dbReference>
<dbReference type="OrthoDB" id="10253113at2759"/>
<sequence length="103" mass="11239">DVLNSSIETVKQTETEHPEDVQSTINRLINVDDGGHLYGVAGGSGDYAETIFRYAAKVRSGVVVVTTVKIDAKGSNATDGFTWVNVQQKWLEGFEKDESTSIF</sequence>
<dbReference type="EMBL" id="AWWV01015656">
    <property type="protein sequence ID" value="OMO51924.1"/>
    <property type="molecule type" value="Genomic_DNA"/>
</dbReference>
<dbReference type="AlphaFoldDB" id="A0A1R3G1I5"/>
<feature type="non-terminal residue" evidence="2">
    <location>
        <position position="1"/>
    </location>
</feature>
<feature type="region of interest" description="Disordered" evidence="1">
    <location>
        <begin position="1"/>
        <end position="21"/>
    </location>
</feature>
<reference evidence="2 3" key="1">
    <citation type="submission" date="2013-09" db="EMBL/GenBank/DDBJ databases">
        <title>Corchorus capsularis genome sequencing.</title>
        <authorList>
            <person name="Alam M."/>
            <person name="Haque M.S."/>
            <person name="Islam M.S."/>
            <person name="Emdad E.M."/>
            <person name="Islam M.M."/>
            <person name="Ahmed B."/>
            <person name="Halim A."/>
            <person name="Hossen Q.M.M."/>
            <person name="Hossain M.Z."/>
            <person name="Ahmed R."/>
            <person name="Khan M.M."/>
            <person name="Islam R."/>
            <person name="Rashid M.M."/>
            <person name="Khan S.A."/>
            <person name="Rahman M.S."/>
            <person name="Alam M."/>
        </authorList>
    </citation>
    <scope>NUCLEOTIDE SEQUENCE [LARGE SCALE GENOMIC DNA]</scope>
    <source>
        <strain evidence="3">cv. CVL-1</strain>
        <tissue evidence="2">Whole seedling</tissue>
    </source>
</reference>
<feature type="compositionally biased region" description="Basic and acidic residues" evidence="1">
    <location>
        <begin position="11"/>
        <end position="20"/>
    </location>
</feature>
<keyword evidence="3" id="KW-1185">Reference proteome</keyword>
<evidence type="ECO:0000313" key="3">
    <source>
        <dbReference type="Proteomes" id="UP000188268"/>
    </source>
</evidence>
<evidence type="ECO:0000313" key="2">
    <source>
        <dbReference type="EMBL" id="OMO51924.1"/>
    </source>
</evidence>